<dbReference type="GO" id="GO:0007165">
    <property type="term" value="P:signal transduction"/>
    <property type="evidence" value="ECO:0007669"/>
    <property type="project" value="UniProtKB-KW"/>
</dbReference>
<dbReference type="GO" id="GO:0030425">
    <property type="term" value="C:dendrite"/>
    <property type="evidence" value="ECO:0007669"/>
    <property type="project" value="TreeGrafter"/>
</dbReference>
<evidence type="ECO:0000256" key="1">
    <source>
        <dbReference type="ARBA" id="ARBA00004651"/>
    </source>
</evidence>
<comment type="subcellular location">
    <subcellularLocation>
        <location evidence="1">Cell membrane</location>
        <topology evidence="1">Multi-pass membrane protein</topology>
    </subcellularLocation>
</comment>
<protein>
    <submittedName>
        <fullName evidence="9">Putative gustatory receptor 28b</fullName>
    </submittedName>
</protein>
<evidence type="ECO:0000256" key="6">
    <source>
        <dbReference type="ARBA" id="ARBA00023170"/>
    </source>
</evidence>
<gene>
    <name evidence="9" type="ORF">ALC60_04808</name>
</gene>
<dbReference type="Pfam" id="PF08395">
    <property type="entry name" value="7tm_7"/>
    <property type="match status" value="2"/>
</dbReference>
<feature type="transmembrane region" description="Helical" evidence="8">
    <location>
        <begin position="172"/>
        <end position="198"/>
    </location>
</feature>
<evidence type="ECO:0000313" key="10">
    <source>
        <dbReference type="Proteomes" id="UP000075809"/>
    </source>
</evidence>
<keyword evidence="4 8" id="KW-1133">Transmembrane helix</keyword>
<dbReference type="InterPro" id="IPR013604">
    <property type="entry name" value="7TM_chemorcpt"/>
</dbReference>
<evidence type="ECO:0000256" key="4">
    <source>
        <dbReference type="ARBA" id="ARBA00022989"/>
    </source>
</evidence>
<accession>A0A151X749</accession>
<evidence type="ECO:0000256" key="2">
    <source>
        <dbReference type="ARBA" id="ARBA00022475"/>
    </source>
</evidence>
<keyword evidence="3 8" id="KW-0812">Transmembrane</keyword>
<keyword evidence="10" id="KW-1185">Reference proteome</keyword>
<name>A0A151X749_9HYME</name>
<evidence type="ECO:0000256" key="3">
    <source>
        <dbReference type="ARBA" id="ARBA00022692"/>
    </source>
</evidence>
<proteinExistence type="predicted"/>
<dbReference type="GO" id="GO:0030424">
    <property type="term" value="C:axon"/>
    <property type="evidence" value="ECO:0007669"/>
    <property type="project" value="TreeGrafter"/>
</dbReference>
<feature type="transmembrane region" description="Helical" evidence="8">
    <location>
        <begin position="572"/>
        <end position="594"/>
    </location>
</feature>
<feature type="transmembrane region" description="Helical" evidence="8">
    <location>
        <begin position="646"/>
        <end position="667"/>
    </location>
</feature>
<feature type="transmembrane region" description="Helical" evidence="8">
    <location>
        <begin position="721"/>
        <end position="744"/>
    </location>
</feature>
<evidence type="ECO:0000256" key="8">
    <source>
        <dbReference type="SAM" id="Phobius"/>
    </source>
</evidence>
<dbReference type="PANTHER" id="PTHR21143:SF133">
    <property type="entry name" value="GUSTATORY AND PHEROMONE RECEPTOR 32A-RELATED"/>
    <property type="match status" value="1"/>
</dbReference>
<sequence>KVMSRAKTKGRRWRLFHATDFQSLMYPNFIISKILGIFPYRIKASSFEASKPRYILWTIIFCVICVYELTMLYKLNLSGKVRIDVPRMIYLNFYFLYGLFLAVISYALSGPRMRLLQTISDISPRLPQKSYRKLSKLIHAKDIFGFFFHFWLMLTLYLSYSEKMVFGLLEMFRVFISLLGFQMDMLYINCVCVLKAYFKEINDNLENLRKLIMHNIPRWIYHQQRHPFLLNKLKALKKQHLMISDTVKMLNTIFSLHLLATIALSFKQIIFYVYFDVIKWQNGIFLNHDRIYNSYFISIIIYYFTRFTLIVWACETGKNEAIKIGTIIHDILNSISDVQIKDELNLFALQILHCNNKFSAKGFTVDATLLTAMVSSVSTYLLILIQFLIITHSCDSNTNFKVKSKAKTKRERWMLFHAIDFQSLMHPNFIISRILGIFPYRIKASSFETSKPRYILWTFILCIICVYELTMLYELNFSGKIKIDVPRIISLNFSFLLGLFSSIISYSLIGPRMRLLQTISDISSRLPQKSYQQLSKLIHTKDIFGFLFHFWLALISYSLYSEMMVLGLLEMFRVFVISLGFQMEMLYINCVCVLKACFKEINDNLENLGEIVINNIPRWIYHEQRHPLLIKLKALKKQHLTINRIYNAYFISIVLYYFTRFTLIVWACETGKNEAIKIGTTIHDIHNSTSDVQIKDELNLFSLQILHCNNKFSAIGFTIDATLLTAMVSSVSTYLLILIQFLIITHSCDN</sequence>
<feature type="transmembrane region" description="Helical" evidence="8">
    <location>
        <begin position="24"/>
        <end position="42"/>
    </location>
</feature>
<keyword evidence="5 8" id="KW-0472">Membrane</keyword>
<dbReference type="GO" id="GO:0050909">
    <property type="term" value="P:sensory perception of taste"/>
    <property type="evidence" value="ECO:0007669"/>
    <property type="project" value="InterPro"/>
</dbReference>
<feature type="transmembrane region" description="Helical" evidence="8">
    <location>
        <begin position="543"/>
        <end position="560"/>
    </location>
</feature>
<dbReference type="PANTHER" id="PTHR21143">
    <property type="entry name" value="INVERTEBRATE GUSTATORY RECEPTOR"/>
    <property type="match status" value="1"/>
</dbReference>
<dbReference type="EMBL" id="KQ982450">
    <property type="protein sequence ID" value="KYQ56195.1"/>
    <property type="molecule type" value="Genomic_DNA"/>
</dbReference>
<evidence type="ECO:0000313" key="9">
    <source>
        <dbReference type="EMBL" id="KYQ56195.1"/>
    </source>
</evidence>
<feature type="transmembrane region" description="Helical" evidence="8">
    <location>
        <begin position="88"/>
        <end position="108"/>
    </location>
</feature>
<evidence type="ECO:0000256" key="7">
    <source>
        <dbReference type="ARBA" id="ARBA00023224"/>
    </source>
</evidence>
<dbReference type="GO" id="GO:0008049">
    <property type="term" value="P:male courtship behavior"/>
    <property type="evidence" value="ECO:0007669"/>
    <property type="project" value="TreeGrafter"/>
</dbReference>
<feature type="non-terminal residue" evidence="9">
    <location>
        <position position="1"/>
    </location>
</feature>
<dbReference type="AlphaFoldDB" id="A0A151X749"/>
<evidence type="ECO:0000256" key="5">
    <source>
        <dbReference type="ARBA" id="ARBA00023136"/>
    </source>
</evidence>
<keyword evidence="7" id="KW-0807">Transducer</keyword>
<feature type="transmembrane region" description="Helical" evidence="8">
    <location>
        <begin position="454"/>
        <end position="473"/>
    </location>
</feature>
<feature type="transmembrane region" description="Helical" evidence="8">
    <location>
        <begin position="367"/>
        <end position="390"/>
    </location>
</feature>
<feature type="transmembrane region" description="Helical" evidence="8">
    <location>
        <begin position="252"/>
        <end position="275"/>
    </location>
</feature>
<dbReference type="GO" id="GO:0007635">
    <property type="term" value="P:chemosensory behavior"/>
    <property type="evidence" value="ECO:0007669"/>
    <property type="project" value="TreeGrafter"/>
</dbReference>
<feature type="transmembrane region" description="Helical" evidence="8">
    <location>
        <begin position="295"/>
        <end position="314"/>
    </location>
</feature>
<dbReference type="Proteomes" id="UP000075809">
    <property type="component" value="Unassembled WGS sequence"/>
</dbReference>
<dbReference type="GO" id="GO:0005886">
    <property type="term" value="C:plasma membrane"/>
    <property type="evidence" value="ECO:0007669"/>
    <property type="project" value="UniProtKB-SubCell"/>
</dbReference>
<reference evidence="9 10" key="1">
    <citation type="submission" date="2015-09" db="EMBL/GenBank/DDBJ databases">
        <title>Trachymyrmex zeteki WGS genome.</title>
        <authorList>
            <person name="Nygaard S."/>
            <person name="Hu H."/>
            <person name="Boomsma J."/>
            <person name="Zhang G."/>
        </authorList>
    </citation>
    <scope>NUCLEOTIDE SEQUENCE [LARGE SCALE GENOMIC DNA]</scope>
    <source>
        <strain evidence="9">Tzet28-1</strain>
        <tissue evidence="9">Whole body</tissue>
    </source>
</reference>
<feature type="transmembrane region" description="Helical" evidence="8">
    <location>
        <begin position="143"/>
        <end position="160"/>
    </location>
</feature>
<keyword evidence="6 9" id="KW-0675">Receptor</keyword>
<feature type="transmembrane region" description="Helical" evidence="8">
    <location>
        <begin position="54"/>
        <end position="73"/>
    </location>
</feature>
<dbReference type="STRING" id="64791.A0A151X749"/>
<keyword evidence="2" id="KW-1003">Cell membrane</keyword>
<feature type="transmembrane region" description="Helical" evidence="8">
    <location>
        <begin position="488"/>
        <end position="509"/>
    </location>
</feature>
<dbReference type="GO" id="GO:0043025">
    <property type="term" value="C:neuronal cell body"/>
    <property type="evidence" value="ECO:0007669"/>
    <property type="project" value="TreeGrafter"/>
</dbReference>
<organism evidence="9 10">
    <name type="scientific">Mycetomoellerius zeteki</name>
    <dbReference type="NCBI Taxonomy" id="64791"/>
    <lineage>
        <taxon>Eukaryota</taxon>
        <taxon>Metazoa</taxon>
        <taxon>Ecdysozoa</taxon>
        <taxon>Arthropoda</taxon>
        <taxon>Hexapoda</taxon>
        <taxon>Insecta</taxon>
        <taxon>Pterygota</taxon>
        <taxon>Neoptera</taxon>
        <taxon>Endopterygota</taxon>
        <taxon>Hymenoptera</taxon>
        <taxon>Apocrita</taxon>
        <taxon>Aculeata</taxon>
        <taxon>Formicoidea</taxon>
        <taxon>Formicidae</taxon>
        <taxon>Myrmicinae</taxon>
        <taxon>Mycetomoellerius</taxon>
    </lineage>
</organism>